<protein>
    <submittedName>
        <fullName evidence="3">Alpha/beta hydrolase</fullName>
    </submittedName>
</protein>
<organism evidence="3 4">
    <name type="scientific">Chitinophaga caeni</name>
    <dbReference type="NCBI Taxonomy" id="2029983"/>
    <lineage>
        <taxon>Bacteria</taxon>
        <taxon>Pseudomonadati</taxon>
        <taxon>Bacteroidota</taxon>
        <taxon>Chitinophagia</taxon>
        <taxon>Chitinophagales</taxon>
        <taxon>Chitinophagaceae</taxon>
        <taxon>Chitinophaga</taxon>
    </lineage>
</organism>
<reference evidence="3 4" key="1">
    <citation type="submission" date="2017-10" db="EMBL/GenBank/DDBJ databases">
        <title>Paenichitinophaga pekingensis gen. nov., sp. nov., isolated from activated sludge.</title>
        <authorList>
            <person name="Jin D."/>
            <person name="Kong X."/>
            <person name="Deng Y."/>
            <person name="Bai Z."/>
        </authorList>
    </citation>
    <scope>NUCLEOTIDE SEQUENCE [LARGE SCALE GENOMIC DNA]</scope>
    <source>
        <strain evidence="3 4">13</strain>
    </source>
</reference>
<dbReference type="AlphaFoldDB" id="A0A291QPV5"/>
<dbReference type="EMBL" id="CP023777">
    <property type="protein sequence ID" value="ATL45933.1"/>
    <property type="molecule type" value="Genomic_DNA"/>
</dbReference>
<name>A0A291QPV5_9BACT</name>
<accession>A0A291QPV5</accession>
<keyword evidence="3" id="KW-0378">Hydrolase</keyword>
<feature type="transmembrane region" description="Helical" evidence="1">
    <location>
        <begin position="12"/>
        <end position="30"/>
    </location>
</feature>
<keyword evidence="1" id="KW-0812">Transmembrane</keyword>
<keyword evidence="1" id="KW-1133">Transmembrane helix</keyword>
<dbReference type="PANTHER" id="PTHR12277:SF81">
    <property type="entry name" value="PROTEIN ABHD13"/>
    <property type="match status" value="1"/>
</dbReference>
<evidence type="ECO:0000256" key="1">
    <source>
        <dbReference type="SAM" id="Phobius"/>
    </source>
</evidence>
<evidence type="ECO:0000313" key="3">
    <source>
        <dbReference type="EMBL" id="ATL45933.1"/>
    </source>
</evidence>
<evidence type="ECO:0000313" key="4">
    <source>
        <dbReference type="Proteomes" id="UP000220133"/>
    </source>
</evidence>
<dbReference type="RefSeq" id="WP_098192323.1">
    <property type="nucleotide sequence ID" value="NZ_CP023777.1"/>
</dbReference>
<proteinExistence type="predicted"/>
<keyword evidence="1" id="KW-0472">Membrane</keyword>
<gene>
    <name evidence="3" type="ORF">COR50_01465</name>
</gene>
<sequence>MAVASKRLFIRITLIAVLLYVLGGLGLYFYQEKIIFHPKVLQDDFKFRFNQPFEEITIPVNDHEQLSAVLFKADSAKGIVLYFHGNANNISAYAKYAGNFTRKGYDVLMMDYRGFGKSRGKLTQQGMFDDALVMYRLARKRFEPGQIIIYGKSIGTAVATELASIRDCKRLILETPYYSIPDIAGTYGAVYPLNWILKFPLPTYQYLPKVTAPINIFHGTADDVVPYESGKKLAALFKNPADEFITVPGGKHNDLAGFPVFLEKLDSLLEQ</sequence>
<keyword evidence="4" id="KW-1185">Reference proteome</keyword>
<dbReference type="Pfam" id="PF12146">
    <property type="entry name" value="Hydrolase_4"/>
    <property type="match status" value="1"/>
</dbReference>
<dbReference type="InterPro" id="IPR022742">
    <property type="entry name" value="Hydrolase_4"/>
</dbReference>
<dbReference type="KEGG" id="cbae:COR50_01465"/>
<dbReference type="PANTHER" id="PTHR12277">
    <property type="entry name" value="ALPHA/BETA HYDROLASE DOMAIN-CONTAINING PROTEIN"/>
    <property type="match status" value="1"/>
</dbReference>
<dbReference type="SUPFAM" id="SSF53474">
    <property type="entry name" value="alpha/beta-Hydrolases"/>
    <property type="match status" value="1"/>
</dbReference>
<evidence type="ECO:0000259" key="2">
    <source>
        <dbReference type="Pfam" id="PF12146"/>
    </source>
</evidence>
<dbReference type="Proteomes" id="UP000220133">
    <property type="component" value="Chromosome"/>
</dbReference>
<dbReference type="InterPro" id="IPR029058">
    <property type="entry name" value="AB_hydrolase_fold"/>
</dbReference>
<dbReference type="OrthoDB" id="9777090at2"/>
<dbReference type="GO" id="GO:0016787">
    <property type="term" value="F:hydrolase activity"/>
    <property type="evidence" value="ECO:0007669"/>
    <property type="project" value="UniProtKB-KW"/>
</dbReference>
<dbReference type="Gene3D" id="3.40.50.1820">
    <property type="entry name" value="alpha/beta hydrolase"/>
    <property type="match status" value="1"/>
</dbReference>
<feature type="domain" description="Serine aminopeptidase S33" evidence="2">
    <location>
        <begin position="75"/>
        <end position="184"/>
    </location>
</feature>